<evidence type="ECO:0000256" key="5">
    <source>
        <dbReference type="ARBA" id="ARBA00023136"/>
    </source>
</evidence>
<comment type="similarity">
    <text evidence="2">Belongs to the drug/metabolite transporter (DMT) superfamily. 10 TMS drug/metabolite exporter (DME) (TC 2.A.7.3) family.</text>
</comment>
<evidence type="ECO:0000313" key="8">
    <source>
        <dbReference type="EMBL" id="SFI85421.1"/>
    </source>
</evidence>
<feature type="transmembrane region" description="Helical" evidence="6">
    <location>
        <begin position="181"/>
        <end position="202"/>
    </location>
</feature>
<dbReference type="OrthoDB" id="9810329at2"/>
<evidence type="ECO:0000256" key="4">
    <source>
        <dbReference type="ARBA" id="ARBA00022989"/>
    </source>
</evidence>
<dbReference type="InterPro" id="IPR000620">
    <property type="entry name" value="EamA_dom"/>
</dbReference>
<evidence type="ECO:0000256" key="2">
    <source>
        <dbReference type="ARBA" id="ARBA00009853"/>
    </source>
</evidence>
<dbReference type="Pfam" id="PF00892">
    <property type="entry name" value="EamA"/>
    <property type="match status" value="2"/>
</dbReference>
<reference evidence="9" key="1">
    <citation type="submission" date="2016-10" db="EMBL/GenBank/DDBJ databases">
        <authorList>
            <person name="Varghese N."/>
            <person name="Submissions S."/>
        </authorList>
    </citation>
    <scope>NUCLEOTIDE SEQUENCE [LARGE SCALE GENOMIC DNA]</scope>
    <source>
        <strain evidence="9">DSM 26471</strain>
    </source>
</reference>
<feature type="transmembrane region" description="Helical" evidence="6">
    <location>
        <begin position="214"/>
        <end position="235"/>
    </location>
</feature>
<sequence>MSQHSHPLKAALWMSGALLGFSSMAVAGRQLAGHLDTFEILGYRSFFGLLIVLTAGIAQNRLAEFRPKAMALHIGRNLGHFAGQNLWLFALTLIPMAQLFALEFSYPILVGLGATVFLGEKMTPTRALTSIMGFAGILVVARPFGGDEFSIGLIAAVLCAFGFAASALFTKRLTLTAHVSVLGIMFWMVTLQLLFGLICALADSHAVLPRLIDLPWVIVVAVAGLGAHFCLTTALSLAPASIVTPIDFLRLPIIAVVGMLFYGESLDIYVFIGALIIFSGNYINILSENRRIARVPPQP</sequence>
<dbReference type="PANTHER" id="PTHR22911:SF6">
    <property type="entry name" value="SOLUTE CARRIER FAMILY 35 MEMBER G1"/>
    <property type="match status" value="1"/>
</dbReference>
<dbReference type="PANTHER" id="PTHR22911">
    <property type="entry name" value="ACYL-MALONYL CONDENSING ENZYME-RELATED"/>
    <property type="match status" value="1"/>
</dbReference>
<feature type="transmembrane region" description="Helical" evidence="6">
    <location>
        <begin position="104"/>
        <end position="120"/>
    </location>
</feature>
<feature type="transmembrane region" description="Helical" evidence="6">
    <location>
        <begin position="41"/>
        <end position="58"/>
    </location>
</feature>
<keyword evidence="4 6" id="KW-1133">Transmembrane helix</keyword>
<feature type="transmembrane region" description="Helical" evidence="6">
    <location>
        <begin position="242"/>
        <end position="262"/>
    </location>
</feature>
<feature type="transmembrane region" description="Helical" evidence="6">
    <location>
        <begin position="268"/>
        <end position="286"/>
    </location>
</feature>
<organism evidence="8 9">
    <name type="scientific">Celeribacter neptunius</name>
    <dbReference type="NCBI Taxonomy" id="588602"/>
    <lineage>
        <taxon>Bacteria</taxon>
        <taxon>Pseudomonadati</taxon>
        <taxon>Pseudomonadota</taxon>
        <taxon>Alphaproteobacteria</taxon>
        <taxon>Rhodobacterales</taxon>
        <taxon>Roseobacteraceae</taxon>
        <taxon>Celeribacter</taxon>
    </lineage>
</organism>
<feature type="domain" description="EamA" evidence="7">
    <location>
        <begin position="9"/>
        <end position="141"/>
    </location>
</feature>
<dbReference type="EMBL" id="FORH01000001">
    <property type="protein sequence ID" value="SFI85421.1"/>
    <property type="molecule type" value="Genomic_DNA"/>
</dbReference>
<evidence type="ECO:0000256" key="6">
    <source>
        <dbReference type="SAM" id="Phobius"/>
    </source>
</evidence>
<keyword evidence="5 6" id="KW-0472">Membrane</keyword>
<dbReference type="STRING" id="588602.SAMN04487991_1071"/>
<feature type="transmembrane region" description="Helical" evidence="6">
    <location>
        <begin position="127"/>
        <end position="145"/>
    </location>
</feature>
<gene>
    <name evidence="8" type="ORF">SAMN04487991_1071</name>
</gene>
<dbReference type="Proteomes" id="UP000199630">
    <property type="component" value="Unassembled WGS sequence"/>
</dbReference>
<evidence type="ECO:0000259" key="7">
    <source>
        <dbReference type="Pfam" id="PF00892"/>
    </source>
</evidence>
<dbReference type="SUPFAM" id="SSF103481">
    <property type="entry name" value="Multidrug resistance efflux transporter EmrE"/>
    <property type="match status" value="2"/>
</dbReference>
<protein>
    <submittedName>
        <fullName evidence="8">EamA domain-containing membrane protein RarD</fullName>
    </submittedName>
</protein>
<dbReference type="GO" id="GO:0016020">
    <property type="term" value="C:membrane"/>
    <property type="evidence" value="ECO:0007669"/>
    <property type="project" value="UniProtKB-SubCell"/>
</dbReference>
<evidence type="ECO:0000256" key="3">
    <source>
        <dbReference type="ARBA" id="ARBA00022692"/>
    </source>
</evidence>
<evidence type="ECO:0000256" key="1">
    <source>
        <dbReference type="ARBA" id="ARBA00004141"/>
    </source>
</evidence>
<dbReference type="InterPro" id="IPR037185">
    <property type="entry name" value="EmrE-like"/>
</dbReference>
<feature type="transmembrane region" description="Helical" evidence="6">
    <location>
        <begin position="151"/>
        <end position="169"/>
    </location>
</feature>
<accession>A0A1I3LKY0</accession>
<comment type="subcellular location">
    <subcellularLocation>
        <location evidence="1">Membrane</location>
        <topology evidence="1">Multi-pass membrane protein</topology>
    </subcellularLocation>
</comment>
<dbReference type="RefSeq" id="WP_090058546.1">
    <property type="nucleotide sequence ID" value="NZ_FORH01000001.1"/>
</dbReference>
<evidence type="ECO:0000313" key="9">
    <source>
        <dbReference type="Proteomes" id="UP000199630"/>
    </source>
</evidence>
<dbReference type="AlphaFoldDB" id="A0A1I3LKY0"/>
<keyword evidence="3 6" id="KW-0812">Transmembrane</keyword>
<keyword evidence="9" id="KW-1185">Reference proteome</keyword>
<proteinExistence type="inferred from homology"/>
<feature type="domain" description="EamA" evidence="7">
    <location>
        <begin position="151"/>
        <end position="284"/>
    </location>
</feature>
<name>A0A1I3LKY0_9RHOB</name>